<dbReference type="GO" id="GO:0046872">
    <property type="term" value="F:metal ion binding"/>
    <property type="evidence" value="ECO:0007669"/>
    <property type="project" value="UniProtKB-KW"/>
</dbReference>
<keyword evidence="1" id="KW-0813">Transport</keyword>
<dbReference type="CDD" id="cd08168">
    <property type="entry name" value="Cytochrom_C3"/>
    <property type="match status" value="1"/>
</dbReference>
<evidence type="ECO:0000313" key="9">
    <source>
        <dbReference type="EMBL" id="QDT64830.1"/>
    </source>
</evidence>
<keyword evidence="6" id="KW-1133">Transmembrane helix</keyword>
<sequence length="230" mass="25364">MDRFLFPAWVNSIILPGLAGVALMGAYVAGMAVYGASPEALVVGYQPEQPVPFSHALHAGKLKMDCRYCHATAEVSAHSAIPATATCGNCHGNQKDAAGLNLKVAIHTESPKLEPVRESLETGASVPWNRVHDLPDYAYFNHSAHVSRGVSCVECHGRVDKMEVVERVSPLNMGWCINCHREPYARIRPVEFVTQLDWEPPEGMTREEVGRKWAEERGLFPNTDCSTCHR</sequence>
<dbReference type="Pfam" id="PF14522">
    <property type="entry name" value="Cytochrome_C7"/>
    <property type="match status" value="1"/>
</dbReference>
<evidence type="ECO:0000256" key="3">
    <source>
        <dbReference type="ARBA" id="ARBA00022723"/>
    </source>
</evidence>
<proteinExistence type="predicted"/>
<gene>
    <name evidence="9" type="ORF">V22_20730</name>
</gene>
<dbReference type="GO" id="GO:0009055">
    <property type="term" value="F:electron transfer activity"/>
    <property type="evidence" value="ECO:0007669"/>
    <property type="project" value="InterPro"/>
</dbReference>
<dbReference type="SUPFAM" id="SSF48695">
    <property type="entry name" value="Multiheme cytochromes"/>
    <property type="match status" value="1"/>
</dbReference>
<dbReference type="RefSeq" id="WP_145262316.1">
    <property type="nucleotide sequence ID" value="NZ_CP036316.1"/>
</dbReference>
<evidence type="ECO:0000256" key="4">
    <source>
        <dbReference type="ARBA" id="ARBA00022982"/>
    </source>
</evidence>
<organism evidence="9 10">
    <name type="scientific">Calycomorphotria hydatis</name>
    <dbReference type="NCBI Taxonomy" id="2528027"/>
    <lineage>
        <taxon>Bacteria</taxon>
        <taxon>Pseudomonadati</taxon>
        <taxon>Planctomycetota</taxon>
        <taxon>Planctomycetia</taxon>
        <taxon>Planctomycetales</taxon>
        <taxon>Planctomycetaceae</taxon>
        <taxon>Calycomorphotria</taxon>
    </lineage>
</organism>
<dbReference type="OrthoDB" id="9814800at2"/>
<dbReference type="Proteomes" id="UP000319976">
    <property type="component" value="Chromosome"/>
</dbReference>
<dbReference type="InterPro" id="IPR020942">
    <property type="entry name" value="Cyt_c_III_dom"/>
</dbReference>
<keyword evidence="2" id="KW-0349">Heme</keyword>
<feature type="domain" description="Cytochrome c7-like" evidence="8">
    <location>
        <begin position="139"/>
        <end position="230"/>
    </location>
</feature>
<dbReference type="Pfam" id="PF02085">
    <property type="entry name" value="Cytochrom_CIII"/>
    <property type="match status" value="1"/>
</dbReference>
<dbReference type="AlphaFoldDB" id="A0A517T8X6"/>
<keyword evidence="5" id="KW-0408">Iron</keyword>
<accession>A0A517T8X6</accession>
<dbReference type="Gene3D" id="3.90.10.10">
    <property type="entry name" value="Cytochrome C3"/>
    <property type="match status" value="2"/>
</dbReference>
<evidence type="ECO:0000256" key="6">
    <source>
        <dbReference type="SAM" id="Phobius"/>
    </source>
</evidence>
<dbReference type="PANTHER" id="PTHR39425:SF1">
    <property type="entry name" value="CYTOCHROME C7-LIKE DOMAIN-CONTAINING PROTEIN"/>
    <property type="match status" value="1"/>
</dbReference>
<feature type="domain" description="Class III cytochrome C" evidence="7">
    <location>
        <begin position="46"/>
        <end position="111"/>
    </location>
</feature>
<keyword evidence="3" id="KW-0479">Metal-binding</keyword>
<name>A0A517T8X6_9PLAN</name>
<protein>
    <submittedName>
        <fullName evidence="9">Class III cytochrome C family protein</fullName>
    </submittedName>
</protein>
<dbReference type="EMBL" id="CP036316">
    <property type="protein sequence ID" value="QDT64830.1"/>
    <property type="molecule type" value="Genomic_DNA"/>
</dbReference>
<dbReference type="KEGG" id="chya:V22_20730"/>
<dbReference type="InterPro" id="IPR029467">
    <property type="entry name" value="Cyt_c7-like"/>
</dbReference>
<evidence type="ECO:0000259" key="8">
    <source>
        <dbReference type="Pfam" id="PF14522"/>
    </source>
</evidence>
<dbReference type="InterPro" id="IPR036280">
    <property type="entry name" value="Multihaem_cyt_sf"/>
</dbReference>
<evidence type="ECO:0000313" key="10">
    <source>
        <dbReference type="Proteomes" id="UP000319976"/>
    </source>
</evidence>
<evidence type="ECO:0000259" key="7">
    <source>
        <dbReference type="Pfam" id="PF02085"/>
    </source>
</evidence>
<keyword evidence="6" id="KW-0472">Membrane</keyword>
<dbReference type="PANTHER" id="PTHR39425">
    <property type="entry name" value="LIPOPROTEIN CYTOCHROME C"/>
    <property type="match status" value="1"/>
</dbReference>
<keyword evidence="4" id="KW-0249">Electron transport</keyword>
<feature type="transmembrane region" description="Helical" evidence="6">
    <location>
        <begin position="6"/>
        <end position="29"/>
    </location>
</feature>
<evidence type="ECO:0000256" key="2">
    <source>
        <dbReference type="ARBA" id="ARBA00022617"/>
    </source>
</evidence>
<evidence type="ECO:0000256" key="5">
    <source>
        <dbReference type="ARBA" id="ARBA00023004"/>
    </source>
</evidence>
<reference evidence="9 10" key="1">
    <citation type="submission" date="2019-02" db="EMBL/GenBank/DDBJ databases">
        <title>Deep-cultivation of Planctomycetes and their phenomic and genomic characterization uncovers novel biology.</title>
        <authorList>
            <person name="Wiegand S."/>
            <person name="Jogler M."/>
            <person name="Boedeker C."/>
            <person name="Pinto D."/>
            <person name="Vollmers J."/>
            <person name="Rivas-Marin E."/>
            <person name="Kohn T."/>
            <person name="Peeters S.H."/>
            <person name="Heuer A."/>
            <person name="Rast P."/>
            <person name="Oberbeckmann S."/>
            <person name="Bunk B."/>
            <person name="Jeske O."/>
            <person name="Meyerdierks A."/>
            <person name="Storesund J.E."/>
            <person name="Kallscheuer N."/>
            <person name="Luecker S."/>
            <person name="Lage O.M."/>
            <person name="Pohl T."/>
            <person name="Merkel B.J."/>
            <person name="Hornburger P."/>
            <person name="Mueller R.-W."/>
            <person name="Bruemmer F."/>
            <person name="Labrenz M."/>
            <person name="Spormann A.M."/>
            <person name="Op den Camp H."/>
            <person name="Overmann J."/>
            <person name="Amann R."/>
            <person name="Jetten M.S.M."/>
            <person name="Mascher T."/>
            <person name="Medema M.H."/>
            <person name="Devos D.P."/>
            <person name="Kaster A.-K."/>
            <person name="Ovreas L."/>
            <person name="Rohde M."/>
            <person name="Galperin M.Y."/>
            <person name="Jogler C."/>
        </authorList>
    </citation>
    <scope>NUCLEOTIDE SEQUENCE [LARGE SCALE GENOMIC DNA]</scope>
    <source>
        <strain evidence="9 10">V22</strain>
    </source>
</reference>
<dbReference type="GO" id="GO:0020037">
    <property type="term" value="F:heme binding"/>
    <property type="evidence" value="ECO:0007669"/>
    <property type="project" value="InterPro"/>
</dbReference>
<keyword evidence="6" id="KW-0812">Transmembrane</keyword>
<evidence type="ECO:0000256" key="1">
    <source>
        <dbReference type="ARBA" id="ARBA00022448"/>
    </source>
</evidence>
<keyword evidence="10" id="KW-1185">Reference proteome</keyword>